<organism evidence="1 2">
    <name type="scientific">Sphaerisporangium rhizosphaerae</name>
    <dbReference type="NCBI Taxonomy" id="2269375"/>
    <lineage>
        <taxon>Bacteria</taxon>
        <taxon>Bacillati</taxon>
        <taxon>Actinomycetota</taxon>
        <taxon>Actinomycetes</taxon>
        <taxon>Streptosporangiales</taxon>
        <taxon>Streptosporangiaceae</taxon>
        <taxon>Sphaerisporangium</taxon>
    </lineage>
</organism>
<protein>
    <submittedName>
        <fullName evidence="1">YbaB/EbfC family nucleoid-associated protein</fullName>
    </submittedName>
</protein>
<sequence length="146" mass="16481">MTEFGDFASIDIDKLLTGAQRQLAQVEELQRRTAELVGRATDKDGHVTVEYTGQGLQELELNPRAMRLPSADLAALIKTVVHDAGRDLERQTNELMEELFGAEDNPMRLLRDPEAALAQVKQAEAAYDRTFEEVMADLDQIRRRLQ</sequence>
<keyword evidence="2" id="KW-1185">Reference proteome</keyword>
<dbReference type="Pfam" id="PF02575">
    <property type="entry name" value="YbaB_DNA_bd"/>
    <property type="match status" value="1"/>
</dbReference>
<evidence type="ECO:0000313" key="2">
    <source>
        <dbReference type="Proteomes" id="UP001596496"/>
    </source>
</evidence>
<evidence type="ECO:0000313" key="1">
    <source>
        <dbReference type="EMBL" id="MFC7380836.1"/>
    </source>
</evidence>
<proteinExistence type="predicted"/>
<gene>
    <name evidence="1" type="ORF">ACFQSB_01380</name>
</gene>
<dbReference type="Proteomes" id="UP001596496">
    <property type="component" value="Unassembled WGS sequence"/>
</dbReference>
<name>A0ABW2P151_9ACTN</name>
<dbReference type="SUPFAM" id="SSF82607">
    <property type="entry name" value="YbaB-like"/>
    <property type="match status" value="1"/>
</dbReference>
<dbReference type="RefSeq" id="WP_354835011.1">
    <property type="nucleotide sequence ID" value="NZ_JBHTCG010000001.1"/>
</dbReference>
<dbReference type="EMBL" id="JBHTCG010000001">
    <property type="protein sequence ID" value="MFC7380836.1"/>
    <property type="molecule type" value="Genomic_DNA"/>
</dbReference>
<dbReference type="InterPro" id="IPR036894">
    <property type="entry name" value="YbaB-like_sf"/>
</dbReference>
<reference evidence="2" key="1">
    <citation type="journal article" date="2019" name="Int. J. Syst. Evol. Microbiol.">
        <title>The Global Catalogue of Microorganisms (GCM) 10K type strain sequencing project: providing services to taxonomists for standard genome sequencing and annotation.</title>
        <authorList>
            <consortium name="The Broad Institute Genomics Platform"/>
            <consortium name="The Broad Institute Genome Sequencing Center for Infectious Disease"/>
            <person name="Wu L."/>
            <person name="Ma J."/>
        </authorList>
    </citation>
    <scope>NUCLEOTIDE SEQUENCE [LARGE SCALE GENOMIC DNA]</scope>
    <source>
        <strain evidence="2">CECT 7649</strain>
    </source>
</reference>
<dbReference type="InterPro" id="IPR004401">
    <property type="entry name" value="YbaB/EbfC"/>
</dbReference>
<accession>A0ABW2P151</accession>
<comment type="caution">
    <text evidence="1">The sequence shown here is derived from an EMBL/GenBank/DDBJ whole genome shotgun (WGS) entry which is preliminary data.</text>
</comment>
<dbReference type="Gene3D" id="3.30.1310.10">
    <property type="entry name" value="Nucleoid-associated protein YbaB-like domain"/>
    <property type="match status" value="1"/>
</dbReference>